<reference evidence="3" key="1">
    <citation type="journal article" date="2017" name="Plant J.">
        <title>The pomegranate (Punica granatum L.) genome and the genomics of punicalagin biosynthesis.</title>
        <authorList>
            <person name="Qin G."/>
            <person name="Xu C."/>
            <person name="Ming R."/>
            <person name="Tang H."/>
            <person name="Guyot R."/>
            <person name="Kramer E.M."/>
            <person name="Hu Y."/>
            <person name="Yi X."/>
            <person name="Qi Y."/>
            <person name="Xu X."/>
            <person name="Gao Z."/>
            <person name="Pan H."/>
            <person name="Jian J."/>
            <person name="Tian Y."/>
            <person name="Yue Z."/>
            <person name="Xu Y."/>
        </authorList>
    </citation>
    <scope>NUCLEOTIDE SEQUENCE [LARGE SCALE GENOMIC DNA]</scope>
    <source>
        <strain evidence="3">cv. Dabenzi</strain>
    </source>
</reference>
<feature type="region of interest" description="Disordered" evidence="1">
    <location>
        <begin position="1"/>
        <end position="47"/>
    </location>
</feature>
<evidence type="ECO:0000313" key="2">
    <source>
        <dbReference type="EMBL" id="OWM74809.1"/>
    </source>
</evidence>
<comment type="caution">
    <text evidence="2">The sequence shown here is derived from an EMBL/GenBank/DDBJ whole genome shotgun (WGS) entry which is preliminary data.</text>
</comment>
<organism evidence="2 3">
    <name type="scientific">Punica granatum</name>
    <name type="common">Pomegranate</name>
    <dbReference type="NCBI Taxonomy" id="22663"/>
    <lineage>
        <taxon>Eukaryota</taxon>
        <taxon>Viridiplantae</taxon>
        <taxon>Streptophyta</taxon>
        <taxon>Embryophyta</taxon>
        <taxon>Tracheophyta</taxon>
        <taxon>Spermatophyta</taxon>
        <taxon>Magnoliopsida</taxon>
        <taxon>eudicotyledons</taxon>
        <taxon>Gunneridae</taxon>
        <taxon>Pentapetalae</taxon>
        <taxon>rosids</taxon>
        <taxon>malvids</taxon>
        <taxon>Myrtales</taxon>
        <taxon>Lythraceae</taxon>
        <taxon>Punica</taxon>
    </lineage>
</organism>
<accession>A0A218WQN4</accession>
<gene>
    <name evidence="2" type="ORF">CDL15_Pgr004576</name>
</gene>
<evidence type="ECO:0000313" key="3">
    <source>
        <dbReference type="Proteomes" id="UP000197138"/>
    </source>
</evidence>
<proteinExistence type="predicted"/>
<dbReference type="AlphaFoldDB" id="A0A218WQN4"/>
<dbReference type="EMBL" id="MTKT01003433">
    <property type="protein sequence ID" value="OWM74809.1"/>
    <property type="molecule type" value="Genomic_DNA"/>
</dbReference>
<protein>
    <submittedName>
        <fullName evidence="2">Uncharacterized protein</fullName>
    </submittedName>
</protein>
<sequence length="64" mass="7169">MVHGAAQRSEKLEEQQLAAAPAQGKRKQKSTRLPGPDSNGRQLQEACGDREVWPSLLELRWSNE</sequence>
<dbReference type="Proteomes" id="UP000197138">
    <property type="component" value="Unassembled WGS sequence"/>
</dbReference>
<name>A0A218WQN4_PUNGR</name>
<evidence type="ECO:0000256" key="1">
    <source>
        <dbReference type="SAM" id="MobiDB-lite"/>
    </source>
</evidence>